<reference evidence="7" key="1">
    <citation type="submission" date="2020-11" db="EMBL/GenBank/DDBJ databases">
        <authorList>
            <person name="Tran Van P."/>
        </authorList>
    </citation>
    <scope>NUCLEOTIDE SEQUENCE</scope>
</reference>
<feature type="compositionally biased region" description="Low complexity" evidence="6">
    <location>
        <begin position="590"/>
        <end position="604"/>
    </location>
</feature>
<feature type="compositionally biased region" description="Low complexity" evidence="6">
    <location>
        <begin position="479"/>
        <end position="497"/>
    </location>
</feature>
<dbReference type="PANTHER" id="PTHR23065:SF15">
    <property type="entry name" value="AT02057P"/>
    <property type="match status" value="1"/>
</dbReference>
<organism evidence="7">
    <name type="scientific">Cyprideis torosa</name>
    <dbReference type="NCBI Taxonomy" id="163714"/>
    <lineage>
        <taxon>Eukaryota</taxon>
        <taxon>Metazoa</taxon>
        <taxon>Ecdysozoa</taxon>
        <taxon>Arthropoda</taxon>
        <taxon>Crustacea</taxon>
        <taxon>Oligostraca</taxon>
        <taxon>Ostracoda</taxon>
        <taxon>Podocopa</taxon>
        <taxon>Podocopida</taxon>
        <taxon>Cytherocopina</taxon>
        <taxon>Cytheroidea</taxon>
        <taxon>Cytherideidae</taxon>
        <taxon>Cyprideis</taxon>
    </lineage>
</organism>
<dbReference type="Gene3D" id="1.20.1270.60">
    <property type="entry name" value="Arfaptin homology (AH) domain/BAR domain"/>
    <property type="match status" value="1"/>
</dbReference>
<dbReference type="SMART" id="SM00055">
    <property type="entry name" value="FCH"/>
    <property type="match status" value="1"/>
</dbReference>
<dbReference type="Pfam" id="PF22699">
    <property type="entry name" value="GMIP-like_FCH"/>
    <property type="match status" value="1"/>
</dbReference>
<feature type="compositionally biased region" description="Polar residues" evidence="6">
    <location>
        <begin position="465"/>
        <end position="478"/>
    </location>
</feature>
<dbReference type="InterPro" id="IPR028565">
    <property type="entry name" value="MHD"/>
</dbReference>
<evidence type="ECO:0000256" key="4">
    <source>
        <dbReference type="ARBA" id="ARBA00023054"/>
    </source>
</evidence>
<proteinExistence type="inferred from homology"/>
<evidence type="ECO:0000256" key="3">
    <source>
        <dbReference type="ARBA" id="ARBA00022583"/>
    </source>
</evidence>
<feature type="compositionally biased region" description="Low complexity" evidence="6">
    <location>
        <begin position="1037"/>
        <end position="1051"/>
    </location>
</feature>
<dbReference type="PROSITE" id="PS51072">
    <property type="entry name" value="MHD"/>
    <property type="match status" value="1"/>
</dbReference>
<protein>
    <submittedName>
        <fullName evidence="7">Uncharacterized protein</fullName>
    </submittedName>
</protein>
<sequence>MVNENHVIVSPGVDFREHFWGEKPQAGFEVLFHNYKEGSLAVKDLLDFLRERAKVEEAICHQYTKLVPKIGAYNHGSFAPVWQIVKASMEKLAASHSRVNQQCLDLVKDVSKYSEDLHKASKQVKDEEQSAQASVSAMVAASTSLAKLKDAFNQRLAEVEKLKESGASTGGSSNPSQKDMDKAEVKYRKVREEYRQAIDKFNVLRESFVEHMVASYGRFQSREQQHLMEMHGFLDSYVQTFESLASALLDTTSEFRAQQSQFCPENLMQMFVQTKDTGQERPVPAVFQETSNASPVKDLMGTSSPSANNSTPHIPPDSNMASTTGAALPTVTFNPVKKELTGGTTRSTVNKRMTTSLLNLFNASNDKTDKASTAGSAGDGSPGSTASVGGAVSAPPNSAGATPPGFLRSKRKKKEKKKQQQMSTSASAGIATDLQNQMGTSSLTNSPSITGTGLTGVGSGTSFLDNLMSSESSKTGNLVSTSPPSATSTVKSSATGSLVDDEGFSIKPTTLNRGPDGTTKDLDKFYSSSDTDSDDSSEDLRDKRIHVEIKPLSAVSPTGFSASVDELSASVQSIRLPPPSSASVSQGLRSHTATPPITSAASASMFRSQSLGGKTDLVPSSAEGGFSEPVSPHKSSAVPSAVSKIKSKQEILDLFSPSASVDTPPILPPKMGSPAKSDSPGPPKGLAPVLSSTAIPRPHSSLNRMGTTPSPSSDSVSSLSEFKTTNLSVGSRGPSPLTLSRSDRVPIAVAFQEVVHAYFRGTDESLCRVKREGNLVMSFPAGIVPVLTSATHSDPTPLVFRVKNAARLSQIVCNSPLVAPATENSPPSALSYAFSMPNLTQLLRTQAEANPRAAYFNVDILKYQIKTEGGPRSAPFHLVSYWKCEASHTDLRIDYKYNPAAWPPSAGGGGTLLNVGVSVPVQGGVTKSHFKPEGEWRASESRALWRISELSSRSDNAGAGTLRARFELSHGPGTSSSVACQFNADGSTLSGADFELVGPGYRVSLLKKRFKSGKYICDADPGGGASSRYAAPPVAPPTSASSSPARAGGYPPSYPAPPVPPPHPHAANS</sequence>
<feature type="compositionally biased region" description="Polar residues" evidence="6">
    <location>
        <begin position="301"/>
        <end position="312"/>
    </location>
</feature>
<accession>A0A7R8ZL67</accession>
<feature type="region of interest" description="Disordered" evidence="6">
    <location>
        <begin position="290"/>
        <end position="325"/>
    </location>
</feature>
<feature type="region of interest" description="Disordered" evidence="6">
    <location>
        <begin position="366"/>
        <end position="432"/>
    </location>
</feature>
<feature type="region of interest" description="Disordered" evidence="6">
    <location>
        <begin position="163"/>
        <end position="183"/>
    </location>
</feature>
<evidence type="ECO:0000256" key="5">
    <source>
        <dbReference type="ARBA" id="ARBA00023176"/>
    </source>
</evidence>
<evidence type="ECO:0000256" key="1">
    <source>
        <dbReference type="ARBA" id="ARBA00004283"/>
    </source>
</evidence>
<dbReference type="EMBL" id="OB660309">
    <property type="protein sequence ID" value="CAD7224106.1"/>
    <property type="molecule type" value="Genomic_DNA"/>
</dbReference>
<feature type="region of interest" description="Disordered" evidence="6">
    <location>
        <begin position="465"/>
        <end position="542"/>
    </location>
</feature>
<dbReference type="GO" id="GO:0072583">
    <property type="term" value="P:clathrin-dependent endocytosis"/>
    <property type="evidence" value="ECO:0007669"/>
    <property type="project" value="TreeGrafter"/>
</dbReference>
<dbReference type="InterPro" id="IPR018808">
    <property type="entry name" value="Muniscin_C"/>
</dbReference>
<dbReference type="PANTHER" id="PTHR23065">
    <property type="entry name" value="PROLINE-SERINE-THREONINE PHOSPHATASE INTERACTING PROTEIN 1"/>
    <property type="match status" value="1"/>
</dbReference>
<feature type="region of interest" description="Disordered" evidence="6">
    <location>
        <begin position="575"/>
        <end position="642"/>
    </location>
</feature>
<dbReference type="Pfam" id="PF10291">
    <property type="entry name" value="muHD"/>
    <property type="match status" value="1"/>
</dbReference>
<dbReference type="GO" id="GO:0005905">
    <property type="term" value="C:clathrin-coated pit"/>
    <property type="evidence" value="ECO:0007669"/>
    <property type="project" value="UniProtKB-SubCell"/>
</dbReference>
<keyword evidence="4" id="KW-0175">Coiled coil</keyword>
<feature type="compositionally biased region" description="Polar residues" evidence="6">
    <location>
        <begin position="166"/>
        <end position="177"/>
    </location>
</feature>
<dbReference type="GO" id="GO:0005886">
    <property type="term" value="C:plasma membrane"/>
    <property type="evidence" value="ECO:0007669"/>
    <property type="project" value="TreeGrafter"/>
</dbReference>
<keyword evidence="5" id="KW-0472">Membrane</keyword>
<dbReference type="InterPro" id="IPR054713">
    <property type="entry name" value="GMIP/FCHO2-like_FCH"/>
</dbReference>
<feature type="region of interest" description="Disordered" evidence="6">
    <location>
        <begin position="657"/>
        <end position="719"/>
    </location>
</feature>
<evidence type="ECO:0000256" key="2">
    <source>
        <dbReference type="ARBA" id="ARBA00011064"/>
    </source>
</evidence>
<feature type="compositionally biased region" description="Polar residues" evidence="6">
    <location>
        <begin position="690"/>
        <end position="709"/>
    </location>
</feature>
<dbReference type="AlphaFoldDB" id="A0A7R8ZL67"/>
<dbReference type="InterPro" id="IPR001060">
    <property type="entry name" value="FCH_dom"/>
</dbReference>
<dbReference type="PROSITE" id="PS51741">
    <property type="entry name" value="F_BAR"/>
    <property type="match status" value="1"/>
</dbReference>
<dbReference type="SUPFAM" id="SSF103657">
    <property type="entry name" value="BAR/IMD domain-like"/>
    <property type="match status" value="1"/>
</dbReference>
<evidence type="ECO:0000256" key="6">
    <source>
        <dbReference type="SAM" id="MobiDB-lite"/>
    </source>
</evidence>
<comment type="similarity">
    <text evidence="2">Belongs to the FCHO family.</text>
</comment>
<gene>
    <name evidence="7" type="ORF">CTOB1V02_LOCUS2076</name>
</gene>
<dbReference type="OrthoDB" id="5593455at2759"/>
<comment type="subcellular location">
    <subcellularLocation>
        <location evidence="1">Membrane</location>
        <location evidence="1">Clathrin-coated pit</location>
        <topology evidence="1">Peripheral membrane protein</topology>
        <orientation evidence="1">Cytoplasmic side</orientation>
    </subcellularLocation>
</comment>
<keyword evidence="5" id="KW-0168">Coated pit</keyword>
<feature type="compositionally biased region" description="Pro residues" evidence="6">
    <location>
        <begin position="1052"/>
        <end position="1069"/>
    </location>
</feature>
<name>A0A7R8ZL67_9CRUS</name>
<dbReference type="InterPro" id="IPR027267">
    <property type="entry name" value="AH/BAR_dom_sf"/>
</dbReference>
<feature type="region of interest" description="Disordered" evidence="6">
    <location>
        <begin position="1026"/>
        <end position="1069"/>
    </location>
</feature>
<dbReference type="InterPro" id="IPR031160">
    <property type="entry name" value="F_BAR_dom"/>
</dbReference>
<keyword evidence="3" id="KW-0254">Endocytosis</keyword>
<feature type="compositionally biased region" description="Polar residues" evidence="6">
    <location>
        <begin position="422"/>
        <end position="432"/>
    </location>
</feature>
<feature type="compositionally biased region" description="Polar residues" evidence="6">
    <location>
        <begin position="366"/>
        <end position="375"/>
    </location>
</feature>
<feature type="compositionally biased region" description="Basic residues" evidence="6">
    <location>
        <begin position="408"/>
        <end position="419"/>
    </location>
</feature>
<feature type="compositionally biased region" description="Low complexity" evidence="6">
    <location>
        <begin position="710"/>
        <end position="719"/>
    </location>
</feature>
<dbReference type="GO" id="GO:0048268">
    <property type="term" value="P:clathrin coat assembly"/>
    <property type="evidence" value="ECO:0007669"/>
    <property type="project" value="TreeGrafter"/>
</dbReference>
<dbReference type="GO" id="GO:0030136">
    <property type="term" value="C:clathrin-coated vesicle"/>
    <property type="evidence" value="ECO:0007669"/>
    <property type="project" value="TreeGrafter"/>
</dbReference>
<evidence type="ECO:0000313" key="7">
    <source>
        <dbReference type="EMBL" id="CAD7224106.1"/>
    </source>
</evidence>